<comment type="caution">
    <text evidence="6">The sequence shown here is derived from an EMBL/GenBank/DDBJ whole genome shotgun (WGS) entry which is preliminary data.</text>
</comment>
<dbReference type="PROSITE" id="PS50893">
    <property type="entry name" value="ABC_TRANSPORTER_2"/>
    <property type="match status" value="2"/>
</dbReference>
<dbReference type="eggNOG" id="COG0488">
    <property type="taxonomic scope" value="Bacteria"/>
</dbReference>
<dbReference type="CDD" id="cd03221">
    <property type="entry name" value="ABCF_EF-3"/>
    <property type="match status" value="1"/>
</dbReference>
<dbReference type="FunFam" id="3.40.50.300:FF:000597">
    <property type="entry name" value="ABC transporter ATP-binding protein"/>
    <property type="match status" value="1"/>
</dbReference>
<organism evidence="6 7">
    <name type="scientific">Aeromicrobium marinum DSM 15272</name>
    <dbReference type="NCBI Taxonomy" id="585531"/>
    <lineage>
        <taxon>Bacteria</taxon>
        <taxon>Bacillati</taxon>
        <taxon>Actinomycetota</taxon>
        <taxon>Actinomycetes</taxon>
        <taxon>Propionibacteriales</taxon>
        <taxon>Nocardioidaceae</taxon>
        <taxon>Aeromicrobium</taxon>
    </lineage>
</organism>
<dbReference type="InterPro" id="IPR027417">
    <property type="entry name" value="P-loop_NTPase"/>
</dbReference>
<evidence type="ECO:0000256" key="2">
    <source>
        <dbReference type="ARBA" id="ARBA00022741"/>
    </source>
</evidence>
<dbReference type="PANTHER" id="PTHR19211:SF6">
    <property type="entry name" value="BLL7188 PROTEIN"/>
    <property type="match status" value="1"/>
</dbReference>
<name>E2SE49_9ACTN</name>
<evidence type="ECO:0000256" key="3">
    <source>
        <dbReference type="ARBA" id="ARBA00022840"/>
    </source>
</evidence>
<dbReference type="InterPro" id="IPR003593">
    <property type="entry name" value="AAA+_ATPase"/>
</dbReference>
<keyword evidence="4" id="KW-0175">Coiled coil</keyword>
<dbReference type="PROSITE" id="PS00211">
    <property type="entry name" value="ABC_TRANSPORTER_1"/>
    <property type="match status" value="1"/>
</dbReference>
<dbReference type="InterPro" id="IPR050611">
    <property type="entry name" value="ABCF"/>
</dbReference>
<dbReference type="GO" id="GO:0005524">
    <property type="term" value="F:ATP binding"/>
    <property type="evidence" value="ECO:0007669"/>
    <property type="project" value="UniProtKB-KW"/>
</dbReference>
<evidence type="ECO:0000256" key="1">
    <source>
        <dbReference type="ARBA" id="ARBA00022737"/>
    </source>
</evidence>
<keyword evidence="3 6" id="KW-0067">ATP-binding</keyword>
<dbReference type="SUPFAM" id="SSF52540">
    <property type="entry name" value="P-loop containing nucleoside triphosphate hydrolases"/>
    <property type="match status" value="2"/>
</dbReference>
<dbReference type="Pfam" id="PF00005">
    <property type="entry name" value="ABC_tran"/>
    <property type="match status" value="2"/>
</dbReference>
<gene>
    <name evidence="6" type="ORF">HMPREF0063_11985</name>
</gene>
<feature type="domain" description="ABC transporter" evidence="5">
    <location>
        <begin position="334"/>
        <end position="523"/>
    </location>
</feature>
<dbReference type="InterPro" id="IPR017871">
    <property type="entry name" value="ABC_transporter-like_CS"/>
</dbReference>
<keyword evidence="7" id="KW-1185">Reference proteome</keyword>
<evidence type="ECO:0000313" key="6">
    <source>
        <dbReference type="EMBL" id="EFQ82776.1"/>
    </source>
</evidence>
<feature type="coiled-coil region" evidence="4">
    <location>
        <begin position="297"/>
        <end position="324"/>
    </location>
</feature>
<dbReference type="GO" id="GO:0016887">
    <property type="term" value="F:ATP hydrolysis activity"/>
    <property type="evidence" value="ECO:0007669"/>
    <property type="project" value="InterPro"/>
</dbReference>
<dbReference type="AlphaFoldDB" id="E2SE49"/>
<evidence type="ECO:0000256" key="4">
    <source>
        <dbReference type="SAM" id="Coils"/>
    </source>
</evidence>
<protein>
    <submittedName>
        <fullName evidence="6">ABC transporter, ATP-binding protein</fullName>
    </submittedName>
</protein>
<dbReference type="InterPro" id="IPR003439">
    <property type="entry name" value="ABC_transporter-like_ATP-bd"/>
</dbReference>
<sequence>MRPSLSCSNLTVVHPDGTPALTGLDLAVGPGLHGLVGRNGSGKSTLLRVLAGALSPTSGSVAVQGRVGHLPQDPATDTAATVASVLGIADTLRALAAVETGSTDPADFDTVGDDWDVAERAAAHLGRLGLDHLDLGRRAGEVSGGELVLLTLAGVLLQRPDVLLLDEPTTHLDGAARGRVRDLVRTWSGTLLVVSHDRELLNLVDDIGEMRDHTVRWYGGGFDAYEAAVAAESEVAERAVRTATTDLRRQQRDLADTQVVLARRRRYGARAAAEKRVPKIVAGHLRRSAQESAGALRGVHEDRLDGARERLEAAEARLRTDREITIDLPDTRVPSRRDVLTLDRVRPGFGDAVVDLDLRGPERVALVGPNGIGKTSVLRAITGELPPRAGSVRVHVPWRHLRQDGRLLDDTLSVVANVAAQAPAATPHEIRERLARFGFRGRAADQPAGTLSGGERIRATLACLLLARPAPQLLLLDEPTNHLDLPSIDRVVEALDAYRGALVVVSHDETFLNDLRLDRRIRLGGSNG</sequence>
<dbReference type="Proteomes" id="UP000003111">
    <property type="component" value="Unassembled WGS sequence"/>
</dbReference>
<feature type="domain" description="ABC transporter" evidence="5">
    <location>
        <begin position="5"/>
        <end position="237"/>
    </location>
</feature>
<dbReference type="FunFam" id="3.40.50.300:FF:001320">
    <property type="entry name" value="Heme ABC transporter ATP-binding protein"/>
    <property type="match status" value="1"/>
</dbReference>
<keyword evidence="2" id="KW-0547">Nucleotide-binding</keyword>
<accession>E2SE49</accession>
<dbReference type="RefSeq" id="WP_007077077.1">
    <property type="nucleotide sequence ID" value="NZ_CM001024.1"/>
</dbReference>
<keyword evidence="1" id="KW-0677">Repeat</keyword>
<dbReference type="EMBL" id="ACLF03000006">
    <property type="protein sequence ID" value="EFQ82776.1"/>
    <property type="molecule type" value="Genomic_DNA"/>
</dbReference>
<evidence type="ECO:0000313" key="7">
    <source>
        <dbReference type="Proteomes" id="UP000003111"/>
    </source>
</evidence>
<dbReference type="SMART" id="SM00382">
    <property type="entry name" value="AAA"/>
    <property type="match status" value="2"/>
</dbReference>
<reference evidence="6" key="1">
    <citation type="submission" date="2010-08" db="EMBL/GenBank/DDBJ databases">
        <authorList>
            <person name="Muzny D."/>
            <person name="Qin X."/>
            <person name="Buhay C."/>
            <person name="Dugan-Rocha S."/>
            <person name="Ding Y."/>
            <person name="Chen G."/>
            <person name="Hawes A."/>
            <person name="Holder M."/>
            <person name="Jhangiani S."/>
            <person name="Johnson A."/>
            <person name="Khan Z."/>
            <person name="Li Z."/>
            <person name="Liu W."/>
            <person name="Liu X."/>
            <person name="Perez L."/>
            <person name="Shen H."/>
            <person name="Wang Q."/>
            <person name="Watt J."/>
            <person name="Xi L."/>
            <person name="Xin Y."/>
            <person name="Zhou J."/>
            <person name="Deng J."/>
            <person name="Jiang H."/>
            <person name="Liu Y."/>
            <person name="Qu J."/>
            <person name="Song X.-Z."/>
            <person name="Zhang L."/>
            <person name="Villasana D."/>
            <person name="Johnson A."/>
            <person name="Liu J."/>
            <person name="Liyanage D."/>
            <person name="Lorensuhewa L."/>
            <person name="Robinson T."/>
            <person name="Song A."/>
            <person name="Song B.-B."/>
            <person name="Dinh H."/>
            <person name="Thornton R."/>
            <person name="Coyle M."/>
            <person name="Francisco L."/>
            <person name="Jackson L."/>
            <person name="Javaid M."/>
            <person name="Korchina V."/>
            <person name="Kovar C."/>
            <person name="Mata R."/>
            <person name="Mathew T."/>
            <person name="Ngo R."/>
            <person name="Nguyen L."/>
            <person name="Nguyen N."/>
            <person name="Okwuonu G."/>
            <person name="Ongeri F."/>
            <person name="Pham C."/>
            <person name="Simmons D."/>
            <person name="Wilczek-Boney K."/>
            <person name="Hale W."/>
            <person name="Jakkamsetti A."/>
            <person name="Pham P."/>
            <person name="Ruth R."/>
            <person name="San Lucas F."/>
            <person name="Warren J."/>
            <person name="Zhang J."/>
            <person name="Zhao Z."/>
            <person name="Zhou C."/>
            <person name="Zhu D."/>
            <person name="Lee S."/>
            <person name="Bess C."/>
            <person name="Blankenburg K."/>
            <person name="Forbes L."/>
            <person name="Fu Q."/>
            <person name="Gubbala S."/>
            <person name="Hirani K."/>
            <person name="Jayaseelan J.C."/>
            <person name="Lara F."/>
            <person name="Munidasa M."/>
            <person name="Palculict T."/>
            <person name="Patil S."/>
            <person name="Pu L.-L."/>
            <person name="Saada N."/>
            <person name="Tang L."/>
            <person name="Weissenberger G."/>
            <person name="Zhu Y."/>
            <person name="Hemphill L."/>
            <person name="Shang Y."/>
            <person name="Youmans B."/>
            <person name="Ayvaz T."/>
            <person name="Ross M."/>
            <person name="Santibanez J."/>
            <person name="Aqrawi P."/>
            <person name="Gross S."/>
            <person name="Joshi V."/>
            <person name="Fowler G."/>
            <person name="Nazareth L."/>
            <person name="Reid J."/>
            <person name="Worley K."/>
            <person name="Petrosino J."/>
            <person name="Highlander S."/>
            <person name="Gibbs R."/>
        </authorList>
    </citation>
    <scope>NUCLEOTIDE SEQUENCE [LARGE SCALE GENOMIC DNA]</scope>
    <source>
        <strain evidence="6">DSM 15272</strain>
    </source>
</reference>
<evidence type="ECO:0000259" key="5">
    <source>
        <dbReference type="PROSITE" id="PS50893"/>
    </source>
</evidence>
<dbReference type="HOGENOM" id="CLU_000604_36_0_11"/>
<dbReference type="STRING" id="585531.HMPREF0063_11985"/>
<proteinExistence type="predicted"/>
<dbReference type="PANTHER" id="PTHR19211">
    <property type="entry name" value="ATP-BINDING TRANSPORT PROTEIN-RELATED"/>
    <property type="match status" value="1"/>
</dbReference>
<dbReference type="Gene3D" id="3.40.50.300">
    <property type="entry name" value="P-loop containing nucleotide triphosphate hydrolases"/>
    <property type="match status" value="2"/>
</dbReference>